<evidence type="ECO:0000313" key="2">
    <source>
        <dbReference type="Proteomes" id="UP001073227"/>
    </source>
</evidence>
<dbReference type="RefSeq" id="WP_267655398.1">
    <property type="nucleotide sequence ID" value="NZ_JAOVZR010000001.1"/>
</dbReference>
<protein>
    <recommendedName>
        <fullName evidence="3">Transposase</fullName>
    </recommendedName>
</protein>
<reference evidence="1" key="1">
    <citation type="submission" date="2022-10" db="EMBL/GenBank/DDBJ databases">
        <title>Hoeflea sp. G2-23, isolated from marine algae.</title>
        <authorList>
            <person name="Kristyanto S."/>
            <person name="Kim J.M."/>
            <person name="Jeon C.O."/>
        </authorList>
    </citation>
    <scope>NUCLEOTIDE SEQUENCE</scope>
    <source>
        <strain evidence="1">G2-23</strain>
    </source>
</reference>
<dbReference type="Proteomes" id="UP001073227">
    <property type="component" value="Unassembled WGS sequence"/>
</dbReference>
<dbReference type="EMBL" id="JAOVZR010000001">
    <property type="protein sequence ID" value="MCY0149956.1"/>
    <property type="molecule type" value="Genomic_DNA"/>
</dbReference>
<comment type="caution">
    <text evidence="1">The sequence shown here is derived from an EMBL/GenBank/DDBJ whole genome shotgun (WGS) entry which is preliminary data.</text>
</comment>
<accession>A0ABT3ZE83</accession>
<sequence>MIALDSSIRSRSRGRRVGSMIEQRTATGALPVLFGEIAHIRPKATPVRKNLIFVKPNYKFMGNKWLILVTGVRFLQVIP</sequence>
<evidence type="ECO:0008006" key="3">
    <source>
        <dbReference type="Google" id="ProtNLM"/>
    </source>
</evidence>
<name>A0ABT3ZE83_9HYPH</name>
<evidence type="ECO:0000313" key="1">
    <source>
        <dbReference type="EMBL" id="MCY0149956.1"/>
    </source>
</evidence>
<proteinExistence type="predicted"/>
<keyword evidence="2" id="KW-1185">Reference proteome</keyword>
<organism evidence="1 2">
    <name type="scientific">Hoeflea algicola</name>
    <dbReference type="NCBI Taxonomy" id="2983763"/>
    <lineage>
        <taxon>Bacteria</taxon>
        <taxon>Pseudomonadati</taxon>
        <taxon>Pseudomonadota</taxon>
        <taxon>Alphaproteobacteria</taxon>
        <taxon>Hyphomicrobiales</taxon>
        <taxon>Rhizobiaceae</taxon>
        <taxon>Hoeflea</taxon>
    </lineage>
</organism>
<gene>
    <name evidence="1" type="ORF">OEG84_20190</name>
</gene>